<feature type="binding site" evidence="8">
    <location>
        <position position="288"/>
    </location>
    <ligand>
        <name>L-glutamine</name>
        <dbReference type="ChEBI" id="CHEBI:58359"/>
    </ligand>
</feature>
<feature type="binding site" evidence="8">
    <location>
        <position position="238"/>
    </location>
    <ligand>
        <name>L-glutamine</name>
        <dbReference type="ChEBI" id="CHEBI:58359"/>
    </ligand>
</feature>
<dbReference type="GO" id="GO:0006541">
    <property type="term" value="P:glutamine metabolic process"/>
    <property type="evidence" value="ECO:0007669"/>
    <property type="project" value="InterPro"/>
</dbReference>
<evidence type="ECO:0000256" key="3">
    <source>
        <dbReference type="ARBA" id="ARBA00022598"/>
    </source>
</evidence>
<keyword evidence="8" id="KW-0055">Arginine biosynthesis</keyword>
<dbReference type="EMBL" id="MFKK01000031">
    <property type="protein sequence ID" value="OGG40195.1"/>
    <property type="molecule type" value="Genomic_DNA"/>
</dbReference>
<evidence type="ECO:0000256" key="5">
    <source>
        <dbReference type="ARBA" id="ARBA00022840"/>
    </source>
</evidence>
<reference evidence="10 11" key="1">
    <citation type="journal article" date="2016" name="Nat. Commun.">
        <title>Thousands of microbial genomes shed light on interconnected biogeochemical processes in an aquifer system.</title>
        <authorList>
            <person name="Anantharaman K."/>
            <person name="Brown C.T."/>
            <person name="Hug L.A."/>
            <person name="Sharon I."/>
            <person name="Castelle C.J."/>
            <person name="Probst A.J."/>
            <person name="Thomas B.C."/>
            <person name="Singh A."/>
            <person name="Wilkins M.J."/>
            <person name="Karaoz U."/>
            <person name="Brodie E.L."/>
            <person name="Williams K.H."/>
            <person name="Hubbard S.S."/>
            <person name="Banfield J.F."/>
        </authorList>
    </citation>
    <scope>NUCLEOTIDE SEQUENCE [LARGE SCALE GENOMIC DNA]</scope>
</reference>
<dbReference type="SMART" id="SM01097">
    <property type="entry name" value="CPSase_sm_chain"/>
    <property type="match status" value="1"/>
</dbReference>
<evidence type="ECO:0000256" key="4">
    <source>
        <dbReference type="ARBA" id="ARBA00022741"/>
    </source>
</evidence>
<dbReference type="EC" id="6.3.5.5" evidence="8"/>
<feature type="region of interest" description="CPSase" evidence="8">
    <location>
        <begin position="1"/>
        <end position="162"/>
    </location>
</feature>
<dbReference type="NCBIfam" id="NF009475">
    <property type="entry name" value="PRK12838.1"/>
    <property type="match status" value="1"/>
</dbReference>
<dbReference type="InterPro" id="IPR006274">
    <property type="entry name" value="CarbamoylP_synth_ssu"/>
</dbReference>
<proteinExistence type="inferred from homology"/>
<dbReference type="Pfam" id="PF00988">
    <property type="entry name" value="CPSase_sm_chain"/>
    <property type="match status" value="1"/>
</dbReference>
<feature type="binding site" evidence="8">
    <location>
        <position position="43"/>
    </location>
    <ligand>
        <name>L-glutamine</name>
        <dbReference type="ChEBI" id="CHEBI:58359"/>
    </ligand>
</feature>
<comment type="pathway">
    <text evidence="1 8">Amino-acid biosynthesis; L-arginine biosynthesis; carbamoyl phosphate from bicarbonate: step 1/1.</text>
</comment>
<dbReference type="PRINTS" id="PR00099">
    <property type="entry name" value="CPSGATASE"/>
</dbReference>
<dbReference type="AlphaFoldDB" id="A0A1F6BTC5"/>
<dbReference type="InterPro" id="IPR036480">
    <property type="entry name" value="CarbP_synth_ssu_N_sf"/>
</dbReference>
<dbReference type="PRINTS" id="PR00097">
    <property type="entry name" value="ANTSNTHASEII"/>
</dbReference>
<dbReference type="UniPathway" id="UPA00068">
    <property type="reaction ID" value="UER00171"/>
</dbReference>
<dbReference type="InterPro" id="IPR029062">
    <property type="entry name" value="Class_I_gatase-like"/>
</dbReference>
<evidence type="ECO:0000256" key="8">
    <source>
        <dbReference type="HAMAP-Rule" id="MF_01209"/>
    </source>
</evidence>
<dbReference type="GO" id="GO:0005524">
    <property type="term" value="F:ATP binding"/>
    <property type="evidence" value="ECO:0007669"/>
    <property type="project" value="UniProtKB-UniRule"/>
</dbReference>
<organism evidence="10 11">
    <name type="scientific">Candidatus Jorgensenbacteria bacterium RIFCSPLOWO2_01_FULL_45_25b</name>
    <dbReference type="NCBI Taxonomy" id="1798471"/>
    <lineage>
        <taxon>Bacteria</taxon>
        <taxon>Candidatus Joergenseniibacteriota</taxon>
    </lineage>
</organism>
<feature type="binding site" evidence="8">
    <location>
        <position position="241"/>
    </location>
    <ligand>
        <name>L-glutamine</name>
        <dbReference type="ChEBI" id="CHEBI:58359"/>
    </ligand>
</feature>
<comment type="similarity">
    <text evidence="2 8">Belongs to the CarA family.</text>
</comment>
<feature type="binding site" evidence="8">
    <location>
        <position position="290"/>
    </location>
    <ligand>
        <name>L-glutamine</name>
        <dbReference type="ChEBI" id="CHEBI:58359"/>
    </ligand>
</feature>
<dbReference type="SUPFAM" id="SSF52317">
    <property type="entry name" value="Class I glutamine amidotransferase-like"/>
    <property type="match status" value="1"/>
</dbReference>
<keyword evidence="4 8" id="KW-0547">Nucleotide-binding</keyword>
<feature type="active site" description="Nucleophile" evidence="8">
    <location>
        <position position="237"/>
    </location>
</feature>
<dbReference type="InterPro" id="IPR050472">
    <property type="entry name" value="Anth_synth/Amidotransfase"/>
</dbReference>
<keyword evidence="8" id="KW-0665">Pyrimidine biosynthesis</keyword>
<feature type="binding site" evidence="8">
    <location>
        <position position="291"/>
    </location>
    <ligand>
        <name>L-glutamine</name>
        <dbReference type="ChEBI" id="CHEBI:58359"/>
    </ligand>
</feature>
<comment type="function">
    <text evidence="8">Small subunit of the glutamine-dependent carbamoyl phosphate synthetase (CPSase). CPSase catalyzes the formation of carbamoyl phosphate from the ammonia moiety of glutamine, carbonate, and phosphate donated by ATP, constituting the first step of 2 biosynthetic pathways, one leading to arginine and/or urea and the other to pyrimidine nucleotides. The small subunit (glutamine amidotransferase) binds and cleaves glutamine to supply the large subunit with the substrate ammonia.</text>
</comment>
<feature type="active site" evidence="8">
    <location>
        <position position="332"/>
    </location>
</feature>
<sequence>MKLTLEDKSVFEGESFGASVSVAGEVVFATGMTGYVESLSDPSYAGQILVCTYPLIGNYGVPERRFFESAKAQVAGLVVGEYSKKYSHAKAKESLGEWLKHWRVPALTGVDTREITKTLRTRGVMLGHLSEGKEYLGFYNPNTENLVARVSCKKKIAYGKGKRVIVVVDCGIKENILRSLSRSGITLIRVPWDYDFTNEKYNGLVISNGPGNPEACVPTIAHIKKAFESGKPILGVCLGVQLLALAAGAKTYKLPFGHRSQNQPCLDLAKSLRDREASFPRCYITSQNHGYAVDEKTLPKGWSVWFKNANDGSVEGIRHKKFPWRAVQFHPEASPGPTDTMWIFHNFLEEIMNL</sequence>
<comment type="pathway">
    <text evidence="8">Pyrimidine metabolism; UMP biosynthesis via de novo pathway; (S)-dihydroorotate from bicarbonate: step 1/3.</text>
</comment>
<dbReference type="CDD" id="cd01744">
    <property type="entry name" value="GATase1_CPSase"/>
    <property type="match status" value="1"/>
</dbReference>
<comment type="caution">
    <text evidence="10">The sequence shown here is derived from an EMBL/GenBank/DDBJ whole genome shotgun (WGS) entry which is preliminary data.</text>
</comment>
<dbReference type="InterPro" id="IPR017926">
    <property type="entry name" value="GATASE"/>
</dbReference>
<dbReference type="PANTHER" id="PTHR43418">
    <property type="entry name" value="MULTIFUNCTIONAL TRYPTOPHAN BIOSYNTHESIS PROTEIN-RELATED"/>
    <property type="match status" value="1"/>
</dbReference>
<dbReference type="GO" id="GO:0044205">
    <property type="term" value="P:'de novo' UMP biosynthetic process"/>
    <property type="evidence" value="ECO:0007669"/>
    <property type="project" value="UniProtKB-UniRule"/>
</dbReference>
<evidence type="ECO:0000256" key="6">
    <source>
        <dbReference type="ARBA" id="ARBA00022962"/>
    </source>
</evidence>
<dbReference type="GO" id="GO:0004359">
    <property type="term" value="F:glutaminase activity"/>
    <property type="evidence" value="ECO:0007669"/>
    <property type="project" value="RHEA"/>
</dbReference>
<evidence type="ECO:0000256" key="2">
    <source>
        <dbReference type="ARBA" id="ARBA00007800"/>
    </source>
</evidence>
<dbReference type="HAMAP" id="MF_01209">
    <property type="entry name" value="CPSase_S_chain"/>
    <property type="match status" value="1"/>
</dbReference>
<protein>
    <recommendedName>
        <fullName evidence="8">Carbamoyl phosphate synthase small chain</fullName>
        <ecNumber evidence="8">6.3.5.5</ecNumber>
    </recommendedName>
    <alternativeName>
        <fullName evidence="8">Carbamoyl phosphate synthetase glutamine chain</fullName>
    </alternativeName>
</protein>
<dbReference type="STRING" id="1798471.A3A21_03300"/>
<evidence type="ECO:0000256" key="1">
    <source>
        <dbReference type="ARBA" id="ARBA00005077"/>
    </source>
</evidence>
<keyword evidence="3 8" id="KW-0436">Ligase</keyword>
<evidence type="ECO:0000313" key="10">
    <source>
        <dbReference type="EMBL" id="OGG40195.1"/>
    </source>
</evidence>
<gene>
    <name evidence="8" type="primary">carA</name>
    <name evidence="10" type="ORF">A3A21_03300</name>
</gene>
<feature type="domain" description="Carbamoyl-phosphate synthase small subunit N-terminal" evidence="9">
    <location>
        <begin position="1"/>
        <end position="130"/>
    </location>
</feature>
<feature type="active site" evidence="8">
    <location>
        <position position="330"/>
    </location>
</feature>
<dbReference type="Gene3D" id="3.40.50.880">
    <property type="match status" value="1"/>
</dbReference>
<evidence type="ECO:0000256" key="7">
    <source>
        <dbReference type="ARBA" id="ARBA00048816"/>
    </source>
</evidence>
<dbReference type="Proteomes" id="UP000176996">
    <property type="component" value="Unassembled WGS sequence"/>
</dbReference>
<dbReference type="InterPro" id="IPR002474">
    <property type="entry name" value="CarbamoylP_synth_ssu_N"/>
</dbReference>
<comment type="catalytic activity">
    <reaction evidence="8">
        <text>L-glutamine + H2O = L-glutamate + NH4(+)</text>
        <dbReference type="Rhea" id="RHEA:15889"/>
        <dbReference type="ChEBI" id="CHEBI:15377"/>
        <dbReference type="ChEBI" id="CHEBI:28938"/>
        <dbReference type="ChEBI" id="CHEBI:29985"/>
        <dbReference type="ChEBI" id="CHEBI:58359"/>
    </reaction>
</comment>
<dbReference type="GO" id="GO:0006526">
    <property type="term" value="P:L-arginine biosynthetic process"/>
    <property type="evidence" value="ECO:0007669"/>
    <property type="project" value="UniProtKB-UniRule"/>
</dbReference>
<dbReference type="Pfam" id="PF00117">
    <property type="entry name" value="GATase"/>
    <property type="match status" value="1"/>
</dbReference>
<feature type="binding site" evidence="8">
    <location>
        <position position="209"/>
    </location>
    <ligand>
        <name>L-glutamine</name>
        <dbReference type="ChEBI" id="CHEBI:58359"/>
    </ligand>
</feature>
<dbReference type="SUPFAM" id="SSF52021">
    <property type="entry name" value="Carbamoyl phosphate synthetase, small subunit N-terminal domain"/>
    <property type="match status" value="1"/>
</dbReference>
<dbReference type="PRINTS" id="PR00096">
    <property type="entry name" value="GATASE"/>
</dbReference>
<name>A0A1F6BTC5_9BACT</name>
<dbReference type="InterPro" id="IPR035686">
    <property type="entry name" value="CPSase_GATase1"/>
</dbReference>
<dbReference type="Gene3D" id="3.50.30.20">
    <property type="entry name" value="Carbamoyl-phosphate synthase small subunit, N-terminal domain"/>
    <property type="match status" value="1"/>
</dbReference>
<dbReference type="UniPathway" id="UPA00070">
    <property type="reaction ID" value="UER00115"/>
</dbReference>
<comment type="catalytic activity">
    <reaction evidence="7 8">
        <text>hydrogencarbonate + L-glutamine + 2 ATP + H2O = carbamoyl phosphate + L-glutamate + 2 ADP + phosphate + 2 H(+)</text>
        <dbReference type="Rhea" id="RHEA:18633"/>
        <dbReference type="ChEBI" id="CHEBI:15377"/>
        <dbReference type="ChEBI" id="CHEBI:15378"/>
        <dbReference type="ChEBI" id="CHEBI:17544"/>
        <dbReference type="ChEBI" id="CHEBI:29985"/>
        <dbReference type="ChEBI" id="CHEBI:30616"/>
        <dbReference type="ChEBI" id="CHEBI:43474"/>
        <dbReference type="ChEBI" id="CHEBI:58228"/>
        <dbReference type="ChEBI" id="CHEBI:58359"/>
        <dbReference type="ChEBI" id="CHEBI:456216"/>
        <dbReference type="EC" id="6.3.5.5"/>
    </reaction>
</comment>
<dbReference type="GO" id="GO:0006207">
    <property type="term" value="P:'de novo' pyrimidine nucleobase biosynthetic process"/>
    <property type="evidence" value="ECO:0007669"/>
    <property type="project" value="InterPro"/>
</dbReference>
<feature type="binding site" evidence="8">
    <location>
        <position position="211"/>
    </location>
    <ligand>
        <name>L-glutamine</name>
        <dbReference type="ChEBI" id="CHEBI:58359"/>
    </ligand>
</feature>
<keyword evidence="6 8" id="KW-0315">Glutamine amidotransferase</keyword>
<evidence type="ECO:0000259" key="9">
    <source>
        <dbReference type="SMART" id="SM01097"/>
    </source>
</evidence>
<dbReference type="PANTHER" id="PTHR43418:SF7">
    <property type="entry name" value="CARBAMOYL-PHOSPHATE SYNTHASE SMALL CHAIN"/>
    <property type="match status" value="1"/>
</dbReference>
<evidence type="ECO:0000313" key="11">
    <source>
        <dbReference type="Proteomes" id="UP000176996"/>
    </source>
</evidence>
<dbReference type="NCBIfam" id="TIGR01368">
    <property type="entry name" value="CPSaseIIsmall"/>
    <property type="match status" value="1"/>
</dbReference>
<keyword evidence="5 8" id="KW-0067">ATP-binding</keyword>
<comment type="subunit">
    <text evidence="8">Composed of two chains; the small (or glutamine) chain promotes the hydrolysis of glutamine to ammonia, which is used by the large (or ammonia) chain to synthesize carbamoyl phosphate. Tetramer of heterodimers (alpha,beta)4.</text>
</comment>
<dbReference type="GO" id="GO:0004088">
    <property type="term" value="F:carbamoyl-phosphate synthase (glutamine-hydrolyzing) activity"/>
    <property type="evidence" value="ECO:0007669"/>
    <property type="project" value="UniProtKB-UniRule"/>
</dbReference>
<keyword evidence="8" id="KW-0028">Amino-acid biosynthesis</keyword>
<accession>A0A1F6BTC5</accession>
<dbReference type="PROSITE" id="PS51273">
    <property type="entry name" value="GATASE_TYPE_1"/>
    <property type="match status" value="1"/>
</dbReference>